<dbReference type="Gene3D" id="3.30.565.10">
    <property type="entry name" value="Histidine kinase-like ATPase, C-terminal domain"/>
    <property type="match status" value="1"/>
</dbReference>
<dbReference type="Pfam" id="PF13581">
    <property type="entry name" value="HATPase_c_2"/>
    <property type="match status" value="1"/>
</dbReference>
<dbReference type="InterPro" id="IPR036890">
    <property type="entry name" value="HATPase_C_sf"/>
</dbReference>
<evidence type="ECO:0000313" key="5">
    <source>
        <dbReference type="Proteomes" id="UP000305778"/>
    </source>
</evidence>
<gene>
    <name evidence="4" type="ORF">FCI23_26955</name>
</gene>
<evidence type="ECO:0000256" key="2">
    <source>
        <dbReference type="SAM" id="MobiDB-lite"/>
    </source>
</evidence>
<dbReference type="SUPFAM" id="SSF55874">
    <property type="entry name" value="ATPase domain of HSP90 chaperone/DNA topoisomerase II/histidine kinase"/>
    <property type="match status" value="1"/>
</dbReference>
<keyword evidence="1" id="KW-0723">Serine/threonine-protein kinase</keyword>
<comment type="caution">
    <text evidence="4">The sequence shown here is derived from an EMBL/GenBank/DDBJ whole genome shotgun (WGS) entry which is preliminary data.</text>
</comment>
<reference evidence="4 5" key="1">
    <citation type="submission" date="2019-04" db="EMBL/GenBank/DDBJ databases">
        <title>Streptomyces oryziradicis sp. nov., a novel actinomycete isolated from rhizosphere soil of rice (Oryza sativa L.).</title>
        <authorList>
            <person name="Li C."/>
        </authorList>
    </citation>
    <scope>NUCLEOTIDE SEQUENCE [LARGE SCALE GENOMIC DNA]</scope>
    <source>
        <strain evidence="4 5">NEAU-C40</strain>
    </source>
</reference>
<dbReference type="PANTHER" id="PTHR35526:SF3">
    <property type="entry name" value="ANTI-SIGMA-F FACTOR RSBW"/>
    <property type="match status" value="1"/>
</dbReference>
<keyword evidence="4" id="KW-0067">ATP-binding</keyword>
<keyword evidence="1" id="KW-0418">Kinase</keyword>
<accession>A0A4U0T6X8</accession>
<dbReference type="AlphaFoldDB" id="A0A4U0T6X8"/>
<dbReference type="CDD" id="cd16936">
    <property type="entry name" value="HATPase_RsbW-like"/>
    <property type="match status" value="1"/>
</dbReference>
<dbReference type="InterPro" id="IPR050267">
    <property type="entry name" value="Anti-sigma-factor_SerPK"/>
</dbReference>
<dbReference type="OrthoDB" id="4251531at2"/>
<evidence type="ECO:0000259" key="3">
    <source>
        <dbReference type="Pfam" id="PF13581"/>
    </source>
</evidence>
<sequence>MIMIGEQFTARPPEPRVHPLSNAQCRLALRLAPERSEVRRARHAVEKALMAWGLRRVVFEAVLLSSELVTNAVEHAPHGDIELSLCHDDGIVYIEVEDGSASPPALQRPDNDAEHGRGLELVGTWPPPGVGASAKPNPKSSGAPSRCRLRAADRLHGTPFPPRWQPWRGRCAPPCPPEANVPWLPYPAGTGLPLEAGPVPVRPRSGTRPRTPGRGQAPWISLWDIHGYSLLCDARSSCLSARARLLCRRRG</sequence>
<dbReference type="Proteomes" id="UP000305778">
    <property type="component" value="Unassembled WGS sequence"/>
</dbReference>
<dbReference type="GO" id="GO:0005524">
    <property type="term" value="F:ATP binding"/>
    <property type="evidence" value="ECO:0007669"/>
    <property type="project" value="UniProtKB-KW"/>
</dbReference>
<feature type="compositionally biased region" description="Basic and acidic residues" evidence="2">
    <location>
        <begin position="109"/>
        <end position="118"/>
    </location>
</feature>
<name>A0A4U0T6X8_9ACTN</name>
<protein>
    <submittedName>
        <fullName evidence="4">ATP-binding protein</fullName>
    </submittedName>
</protein>
<proteinExistence type="predicted"/>
<keyword evidence="1" id="KW-0808">Transferase</keyword>
<feature type="domain" description="Histidine kinase/HSP90-like ATPase" evidence="3">
    <location>
        <begin position="35"/>
        <end position="122"/>
    </location>
</feature>
<dbReference type="InterPro" id="IPR003594">
    <property type="entry name" value="HATPase_dom"/>
</dbReference>
<dbReference type="GO" id="GO:0004674">
    <property type="term" value="F:protein serine/threonine kinase activity"/>
    <property type="evidence" value="ECO:0007669"/>
    <property type="project" value="UniProtKB-KW"/>
</dbReference>
<dbReference type="EMBL" id="SUMC01000029">
    <property type="protein sequence ID" value="TKA08665.1"/>
    <property type="molecule type" value="Genomic_DNA"/>
</dbReference>
<organism evidence="4 5">
    <name type="scientific">Actinacidiphila oryziradicis</name>
    <dbReference type="NCBI Taxonomy" id="2571141"/>
    <lineage>
        <taxon>Bacteria</taxon>
        <taxon>Bacillati</taxon>
        <taxon>Actinomycetota</taxon>
        <taxon>Actinomycetes</taxon>
        <taxon>Kitasatosporales</taxon>
        <taxon>Streptomycetaceae</taxon>
        <taxon>Actinacidiphila</taxon>
    </lineage>
</organism>
<evidence type="ECO:0000256" key="1">
    <source>
        <dbReference type="ARBA" id="ARBA00022527"/>
    </source>
</evidence>
<evidence type="ECO:0000313" key="4">
    <source>
        <dbReference type="EMBL" id="TKA08665.1"/>
    </source>
</evidence>
<feature type="region of interest" description="Disordered" evidence="2">
    <location>
        <begin position="99"/>
        <end position="145"/>
    </location>
</feature>
<keyword evidence="4" id="KW-0547">Nucleotide-binding</keyword>
<keyword evidence="5" id="KW-1185">Reference proteome</keyword>
<dbReference type="PANTHER" id="PTHR35526">
    <property type="entry name" value="ANTI-SIGMA-F FACTOR RSBW-RELATED"/>
    <property type="match status" value="1"/>
</dbReference>